<dbReference type="EMBL" id="PQFF01000282">
    <property type="protein sequence ID" value="RHZ66316.1"/>
    <property type="molecule type" value="Genomic_DNA"/>
</dbReference>
<accession>A0A397HXQ2</accession>
<dbReference type="OrthoDB" id="2393444at2759"/>
<dbReference type="SMART" id="SM00184">
    <property type="entry name" value="RING"/>
    <property type="match status" value="1"/>
</dbReference>
<feature type="region of interest" description="Disordered" evidence="2">
    <location>
        <begin position="199"/>
        <end position="312"/>
    </location>
</feature>
<dbReference type="AlphaFoldDB" id="A0A397HXQ2"/>
<feature type="domain" description="RING-type" evidence="3">
    <location>
        <begin position="136"/>
        <end position="179"/>
    </location>
</feature>
<keyword evidence="1" id="KW-0862">Zinc</keyword>
<feature type="compositionally biased region" description="Gly residues" evidence="2">
    <location>
        <begin position="265"/>
        <end position="281"/>
    </location>
</feature>
<evidence type="ECO:0000313" key="4">
    <source>
        <dbReference type="EMBL" id="RHZ66316.1"/>
    </source>
</evidence>
<evidence type="ECO:0000259" key="3">
    <source>
        <dbReference type="PROSITE" id="PS50089"/>
    </source>
</evidence>
<evidence type="ECO:0000256" key="2">
    <source>
        <dbReference type="SAM" id="MobiDB-lite"/>
    </source>
</evidence>
<keyword evidence="1" id="KW-0479">Metal-binding</keyword>
<organism evidence="4 5">
    <name type="scientific">Diversispora epigaea</name>
    <dbReference type="NCBI Taxonomy" id="1348612"/>
    <lineage>
        <taxon>Eukaryota</taxon>
        <taxon>Fungi</taxon>
        <taxon>Fungi incertae sedis</taxon>
        <taxon>Mucoromycota</taxon>
        <taxon>Glomeromycotina</taxon>
        <taxon>Glomeromycetes</taxon>
        <taxon>Diversisporales</taxon>
        <taxon>Diversisporaceae</taxon>
        <taxon>Diversispora</taxon>
    </lineage>
</organism>
<keyword evidence="1" id="KW-0863">Zinc-finger</keyword>
<dbReference type="Proteomes" id="UP000266861">
    <property type="component" value="Unassembled WGS sequence"/>
</dbReference>
<feature type="compositionally biased region" description="Low complexity" evidence="2">
    <location>
        <begin position="254"/>
        <end position="264"/>
    </location>
</feature>
<feature type="compositionally biased region" description="Low complexity" evidence="2">
    <location>
        <begin position="210"/>
        <end position="244"/>
    </location>
</feature>
<evidence type="ECO:0000313" key="5">
    <source>
        <dbReference type="Proteomes" id="UP000266861"/>
    </source>
</evidence>
<dbReference type="InterPro" id="IPR013083">
    <property type="entry name" value="Znf_RING/FYVE/PHD"/>
</dbReference>
<dbReference type="Gene3D" id="3.30.40.10">
    <property type="entry name" value="Zinc/RING finger domain, C3HC4 (zinc finger)"/>
    <property type="match status" value="1"/>
</dbReference>
<gene>
    <name evidence="4" type="ORF">Glove_308g39</name>
</gene>
<name>A0A397HXQ2_9GLOM</name>
<sequence length="437" mass="49221">MSEHGIHEPYAGYDALVTYLRSQTNKSYKGFLDLNRNVIIGLLPSNPIWIDLDNAWSSRFLDEAKMLDQGTFAELKKKVNLERNENRLQFFWEGVIRDYKKISVKIKLKEFAYKIIFLESPECIPEEFNPQNLYLCGICQNEILPQLIKAITILPCGHLFHRDCIERDQKFSNPYCPLCPKEQGIENYDYNHYHNDSVNDNGFGDGSDNGTGDSDNGAGNGTSSGSSNGAGSSGTVENNDNSSDNDARNGTVENNDNSSDNDAGNGTGNGLGNGAGNGTDSGFGVDTDPHPPRRPRHPRHRSYVRDSSYHPRRVPIHNPYYNHDHVNDAPVVNNHHENDDNNHTMMDSGNLDILEPDNHCEDINNEGYEDINNEGFEDINNEGYEDINNEGESSLQSRGIKRFPETSEGLYLLLNVYTYQYIIRLLPGCPRKFQKMS</sequence>
<dbReference type="GO" id="GO:0008270">
    <property type="term" value="F:zinc ion binding"/>
    <property type="evidence" value="ECO:0007669"/>
    <property type="project" value="UniProtKB-KW"/>
</dbReference>
<proteinExistence type="predicted"/>
<reference evidence="4 5" key="1">
    <citation type="submission" date="2018-08" db="EMBL/GenBank/DDBJ databases">
        <title>Genome and evolution of the arbuscular mycorrhizal fungus Diversispora epigaea (formerly Glomus versiforme) and its bacterial endosymbionts.</title>
        <authorList>
            <person name="Sun X."/>
            <person name="Fei Z."/>
            <person name="Harrison M."/>
        </authorList>
    </citation>
    <scope>NUCLEOTIDE SEQUENCE [LARGE SCALE GENOMIC DNA]</scope>
    <source>
        <strain evidence="4 5">IT104</strain>
    </source>
</reference>
<dbReference type="PROSITE" id="PS50089">
    <property type="entry name" value="ZF_RING_2"/>
    <property type="match status" value="1"/>
</dbReference>
<protein>
    <recommendedName>
        <fullName evidence="3">RING-type domain-containing protein</fullName>
    </recommendedName>
</protein>
<dbReference type="Pfam" id="PF13639">
    <property type="entry name" value="zf-RING_2"/>
    <property type="match status" value="1"/>
</dbReference>
<comment type="caution">
    <text evidence="4">The sequence shown here is derived from an EMBL/GenBank/DDBJ whole genome shotgun (WGS) entry which is preliminary data.</text>
</comment>
<dbReference type="InterPro" id="IPR001841">
    <property type="entry name" value="Znf_RING"/>
</dbReference>
<feature type="compositionally biased region" description="Basic residues" evidence="2">
    <location>
        <begin position="292"/>
        <end position="302"/>
    </location>
</feature>
<dbReference type="SUPFAM" id="SSF57850">
    <property type="entry name" value="RING/U-box"/>
    <property type="match status" value="1"/>
</dbReference>
<keyword evidence="5" id="KW-1185">Reference proteome</keyword>
<evidence type="ECO:0000256" key="1">
    <source>
        <dbReference type="PROSITE-ProRule" id="PRU00175"/>
    </source>
</evidence>